<feature type="region of interest" description="Disordered" evidence="1">
    <location>
        <begin position="230"/>
        <end position="316"/>
    </location>
</feature>
<organism evidence="3 4">
    <name type="scientific">Albidovulum inexpectatum</name>
    <dbReference type="NCBI Taxonomy" id="196587"/>
    <lineage>
        <taxon>Bacteria</taxon>
        <taxon>Pseudomonadati</taxon>
        <taxon>Pseudomonadota</taxon>
        <taxon>Alphaproteobacteria</taxon>
        <taxon>Rhodobacterales</taxon>
        <taxon>Paracoccaceae</taxon>
        <taxon>Albidovulum</taxon>
    </lineage>
</organism>
<dbReference type="Pfam" id="PF00350">
    <property type="entry name" value="Dynamin_N"/>
    <property type="match status" value="1"/>
</dbReference>
<dbReference type="Gene3D" id="3.40.50.300">
    <property type="entry name" value="P-loop containing nucleotide triphosphate hydrolases"/>
    <property type="match status" value="1"/>
</dbReference>
<gene>
    <name evidence="3" type="ORF">LV82_01921</name>
</gene>
<dbReference type="EMBL" id="PRDS01000005">
    <property type="protein sequence ID" value="PPB80572.1"/>
    <property type="molecule type" value="Genomic_DNA"/>
</dbReference>
<dbReference type="AlphaFoldDB" id="A0A2S5JGG3"/>
<comment type="caution">
    <text evidence="3">The sequence shown here is derived from an EMBL/GenBank/DDBJ whole genome shotgun (WGS) entry which is preliminary data.</text>
</comment>
<feature type="compositionally biased region" description="Basic and acidic residues" evidence="1">
    <location>
        <begin position="306"/>
        <end position="316"/>
    </location>
</feature>
<keyword evidence="4" id="KW-1185">Reference proteome</keyword>
<sequence>MTLASGMSRKPRIGIMGEFSAGKSTLSNLLLGRRALPEKVTATRLPPVWIAWGDDPAHRVDIHGDTHPVSLDSLDDIPLDETLYVRLFLQAEILEHCDLIDFPGISDPNMDSEVWERVLGEVDGVLWCTHATQAWRQSEAAVWEMVPEEVRANSLLLVTRFDKLVSESDRARVLRRVERETSGLFERVCPIALTQALEASEGDDLWESSGAHGLYQALAGIVERLAGQQDVSRQPAAGSPIDRISRPANATATGESHPDARGLESRPVAPRRVMPRRVRPKGTVTSLRPSAEEGRAMRQALSVVARSREDETTTSG</sequence>
<dbReference type="Proteomes" id="UP000239736">
    <property type="component" value="Unassembled WGS sequence"/>
</dbReference>
<protein>
    <submittedName>
        <fullName evidence="3">Dynamin family protein</fullName>
    </submittedName>
</protein>
<evidence type="ECO:0000256" key="1">
    <source>
        <dbReference type="SAM" id="MobiDB-lite"/>
    </source>
</evidence>
<accession>A0A2S5JGG3</accession>
<evidence type="ECO:0000313" key="4">
    <source>
        <dbReference type="Proteomes" id="UP000239736"/>
    </source>
</evidence>
<evidence type="ECO:0000259" key="2">
    <source>
        <dbReference type="Pfam" id="PF00350"/>
    </source>
</evidence>
<dbReference type="InterPro" id="IPR045063">
    <property type="entry name" value="Dynamin_N"/>
</dbReference>
<reference evidence="3 4" key="1">
    <citation type="submission" date="2018-01" db="EMBL/GenBank/DDBJ databases">
        <title>Genomic Encyclopedia of Archaeal and Bacterial Type Strains, Phase II (KMG-II): from individual species to whole genera.</title>
        <authorList>
            <person name="Goeker M."/>
        </authorList>
    </citation>
    <scope>NUCLEOTIDE SEQUENCE [LARGE SCALE GENOMIC DNA]</scope>
    <source>
        <strain evidence="3 4">DSM 12048</strain>
    </source>
</reference>
<dbReference type="OrthoDB" id="5477114at2"/>
<name>A0A2S5JGG3_9RHOB</name>
<feature type="domain" description="Dynamin N-terminal" evidence="2">
    <location>
        <begin position="13"/>
        <end position="141"/>
    </location>
</feature>
<dbReference type="RefSeq" id="WP_104071112.1">
    <property type="nucleotide sequence ID" value="NZ_PRDS01000005.1"/>
</dbReference>
<proteinExistence type="predicted"/>
<evidence type="ECO:0000313" key="3">
    <source>
        <dbReference type="EMBL" id="PPB80572.1"/>
    </source>
</evidence>
<dbReference type="InterPro" id="IPR027417">
    <property type="entry name" value="P-loop_NTPase"/>
</dbReference>
<dbReference type="SUPFAM" id="SSF52540">
    <property type="entry name" value="P-loop containing nucleoside triphosphate hydrolases"/>
    <property type="match status" value="1"/>
</dbReference>